<comment type="caution">
    <text evidence="14">The sequence shown here is derived from an EMBL/GenBank/DDBJ whole genome shotgun (WGS) entry which is preliminary data.</text>
</comment>
<accession>A0A8J2XA74</accession>
<comment type="catalytic activity">
    <reaction evidence="1 11">
        <text>Cleavage of hydrophobic, N-terminal signal or leader sequences from secreted and periplasmic proteins.</text>
        <dbReference type="EC" id="3.4.21.89"/>
    </reaction>
</comment>
<evidence type="ECO:0000256" key="6">
    <source>
        <dbReference type="ARBA" id="ARBA00022692"/>
    </source>
</evidence>
<evidence type="ECO:0000256" key="9">
    <source>
        <dbReference type="ARBA" id="ARBA00023136"/>
    </source>
</evidence>
<dbReference type="PROSITE" id="PS00761">
    <property type="entry name" value="SPASE_I_3"/>
    <property type="match status" value="1"/>
</dbReference>
<dbReference type="EC" id="3.4.21.89" evidence="4 11"/>
<dbReference type="CDD" id="cd06530">
    <property type="entry name" value="S26_SPase_I"/>
    <property type="match status" value="2"/>
</dbReference>
<keyword evidence="9 11" id="KW-0472">Membrane</keyword>
<feature type="transmembrane region" description="Helical" evidence="11">
    <location>
        <begin position="486"/>
        <end position="504"/>
    </location>
</feature>
<evidence type="ECO:0000256" key="11">
    <source>
        <dbReference type="RuleBase" id="RU362042"/>
    </source>
</evidence>
<dbReference type="InterPro" id="IPR019758">
    <property type="entry name" value="Pept_S26A_signal_pept_1_CS"/>
</dbReference>
<dbReference type="InterPro" id="IPR043739">
    <property type="entry name" value="DUF5684"/>
</dbReference>
<evidence type="ECO:0000313" key="15">
    <source>
        <dbReference type="Proteomes" id="UP000598120"/>
    </source>
</evidence>
<keyword evidence="8 11" id="KW-1133">Transmembrane helix</keyword>
<comment type="subcellular location">
    <subcellularLocation>
        <location evidence="2">Membrane</location>
        <topology evidence="2">Multi-pass membrane protein</topology>
    </subcellularLocation>
    <subcellularLocation>
        <location evidence="11">Membrane</location>
        <topology evidence="11">Single-pass type II membrane protein</topology>
    </subcellularLocation>
</comment>
<evidence type="ECO:0000313" key="14">
    <source>
        <dbReference type="EMBL" id="GFZ87717.1"/>
    </source>
</evidence>
<keyword evidence="6 11" id="KW-0812">Transmembrane</keyword>
<evidence type="ECO:0000256" key="1">
    <source>
        <dbReference type="ARBA" id="ARBA00000677"/>
    </source>
</evidence>
<comment type="caution">
    <text evidence="11">Lacks conserved residue(s) required for the propagation of feature annotation.</text>
</comment>
<dbReference type="InterPro" id="IPR010432">
    <property type="entry name" value="RDD"/>
</dbReference>
<feature type="transmembrane region" description="Helical" evidence="11">
    <location>
        <begin position="567"/>
        <end position="589"/>
    </location>
</feature>
<reference evidence="14 15" key="1">
    <citation type="journal article" date="2014" name="Int. J. Syst. Evol. Microbiol.">
        <title>Complete genome sequence of Corynebacterium casei LMG S-19264T (=DSM 44701T), isolated from a smear-ripened cheese.</title>
        <authorList>
            <consortium name="US DOE Joint Genome Institute (JGI-PGF)"/>
            <person name="Walter F."/>
            <person name="Albersmeier A."/>
            <person name="Kalinowski J."/>
            <person name="Ruckert C."/>
        </authorList>
    </citation>
    <scope>NUCLEOTIDE SEQUENCE [LARGE SCALE GENOMIC DNA]</scope>
    <source>
        <strain evidence="14 15">CGMCC 1.15295</strain>
    </source>
</reference>
<dbReference type="InterPro" id="IPR036286">
    <property type="entry name" value="LexA/Signal_pep-like_sf"/>
</dbReference>
<keyword evidence="11" id="KW-0645">Protease</keyword>
<dbReference type="Pfam" id="PF18936">
    <property type="entry name" value="DUF5684"/>
    <property type="match status" value="1"/>
</dbReference>
<feature type="domain" description="Peptidase S26" evidence="13">
    <location>
        <begin position="124"/>
        <end position="278"/>
    </location>
</feature>
<evidence type="ECO:0000256" key="2">
    <source>
        <dbReference type="ARBA" id="ARBA00004141"/>
    </source>
</evidence>
<feature type="transmembrane region" description="Helical" evidence="11">
    <location>
        <begin position="537"/>
        <end position="555"/>
    </location>
</feature>
<dbReference type="GO" id="GO:0006465">
    <property type="term" value="P:signal peptide processing"/>
    <property type="evidence" value="ECO:0007669"/>
    <property type="project" value="InterPro"/>
</dbReference>
<dbReference type="Pfam" id="PF06271">
    <property type="entry name" value="RDD"/>
    <property type="match status" value="1"/>
</dbReference>
<dbReference type="AlphaFoldDB" id="A0A8J2XA74"/>
<feature type="transmembrane region" description="Helical" evidence="11">
    <location>
        <begin position="55"/>
        <end position="74"/>
    </location>
</feature>
<feature type="transmembrane region" description="Helical" evidence="11">
    <location>
        <begin position="610"/>
        <end position="631"/>
    </location>
</feature>
<dbReference type="GO" id="GO:0009003">
    <property type="term" value="F:signal peptidase activity"/>
    <property type="evidence" value="ECO:0007669"/>
    <property type="project" value="UniProtKB-EC"/>
</dbReference>
<feature type="domain" description="Peptidase S26" evidence="13">
    <location>
        <begin position="387"/>
        <end position="464"/>
    </location>
</feature>
<protein>
    <recommendedName>
        <fullName evidence="5 11">Signal peptidase I</fullName>
        <ecNumber evidence="4 11">3.4.21.89</ecNumber>
    </recommendedName>
</protein>
<sequence>MTISQWLIFFLIVQVIHGFGTWKLYVKADRKAWEAFIPVYNAVVLMKIINRPWWWTFLIFVPVVNLIMFPVIWVETARSFGKNTATDTLLAVVTLGFYNYYLNYFVDVAHVKDRSLHPKSALGDWVSSILFAIVAATIVHTYFIQPFTIPTSSLEKTLLVGDFLFVSKMHYGPRIPMTTVAAPMVHDTIPFAKIKSYLSYPELPYMRIPGFQKIKQNDIVVFNWPVDTMLDMRHTDKFYYKPIDKKTNYVKRCVGLPGDSLSIKDGYVYINGKKNELPDRSKIQFSYNIKFKGQLSSMNQVYDILDRYDMTDGLGYDEKNEAYIIPAATEEAVTKAKNHPNIESITIIKDSLGRRDAGIFPMDAGYNWNNDYFGPMYIPEEGKTINLTVENLPLYKRIISTYEGHELSVNGNQISIDGKVTNSYTFKQNYYWMMGDNRHNSQDSRVWGFVPFDHVVGKPVFIWMSWDANKKPRWDRFFTTVGGSGKPSSLFIPFLILLIVYVGFNQWMKKYKAKNKAFNNTTLIDSDKEYASISDRIKAAVIDSIIIIIAMYSISEIFTHFESVTNVVKIIVSILIFLLYDPLFTSFNGGTIGHTIAKISVRKDNEADKYISLPLAILRFIFKALLGWLSLLTISGNENKKAIHDLIAKSIVIRKKD</sequence>
<evidence type="ECO:0000256" key="3">
    <source>
        <dbReference type="ARBA" id="ARBA00009370"/>
    </source>
</evidence>
<feature type="transmembrane region" description="Helical" evidence="11">
    <location>
        <begin position="125"/>
        <end position="144"/>
    </location>
</feature>
<feature type="domain" description="RDD" evidence="12">
    <location>
        <begin position="530"/>
        <end position="649"/>
    </location>
</feature>
<organism evidence="14 15">
    <name type="scientific">Aquaticitalea lipolytica</name>
    <dbReference type="NCBI Taxonomy" id="1247562"/>
    <lineage>
        <taxon>Bacteria</taxon>
        <taxon>Pseudomonadati</taxon>
        <taxon>Bacteroidota</taxon>
        <taxon>Flavobacteriia</taxon>
        <taxon>Flavobacteriales</taxon>
        <taxon>Flavobacteriaceae</taxon>
        <taxon>Aquaticitalea</taxon>
    </lineage>
</organism>
<evidence type="ECO:0000256" key="10">
    <source>
        <dbReference type="PIRSR" id="PIRSR600223-1"/>
    </source>
</evidence>
<proteinExistence type="inferred from homology"/>
<dbReference type="PRINTS" id="PR00727">
    <property type="entry name" value="LEADERPTASE"/>
</dbReference>
<dbReference type="InterPro" id="IPR019533">
    <property type="entry name" value="Peptidase_S26"/>
</dbReference>
<keyword evidence="7 11" id="KW-0378">Hydrolase</keyword>
<dbReference type="RefSeq" id="WP_188606139.1">
    <property type="nucleotide sequence ID" value="NZ_BMIC01000003.1"/>
</dbReference>
<feature type="active site" evidence="10">
    <location>
        <position position="153"/>
    </location>
</feature>
<dbReference type="Pfam" id="PF10502">
    <property type="entry name" value="Peptidase_S26"/>
    <property type="match status" value="2"/>
</dbReference>
<gene>
    <name evidence="14" type="primary">lepB</name>
    <name evidence="14" type="ORF">GCM10011531_19050</name>
</gene>
<dbReference type="GO" id="GO:0016020">
    <property type="term" value="C:membrane"/>
    <property type="evidence" value="ECO:0007669"/>
    <property type="project" value="UniProtKB-SubCell"/>
</dbReference>
<name>A0A8J2XA74_9FLAO</name>
<evidence type="ECO:0000259" key="12">
    <source>
        <dbReference type="Pfam" id="PF06271"/>
    </source>
</evidence>
<feature type="transmembrane region" description="Helical" evidence="11">
    <location>
        <begin position="6"/>
        <end position="25"/>
    </location>
</feature>
<evidence type="ECO:0000256" key="8">
    <source>
        <dbReference type="ARBA" id="ARBA00022989"/>
    </source>
</evidence>
<dbReference type="PANTHER" id="PTHR43390">
    <property type="entry name" value="SIGNAL PEPTIDASE I"/>
    <property type="match status" value="1"/>
</dbReference>
<feature type="transmembrane region" description="Helical" evidence="11">
    <location>
        <begin position="86"/>
        <end position="105"/>
    </location>
</feature>
<dbReference type="EMBL" id="BMIC01000003">
    <property type="protein sequence ID" value="GFZ87717.1"/>
    <property type="molecule type" value="Genomic_DNA"/>
</dbReference>
<evidence type="ECO:0000256" key="7">
    <source>
        <dbReference type="ARBA" id="ARBA00022801"/>
    </source>
</evidence>
<feature type="active site" evidence="10">
    <location>
        <position position="251"/>
    </location>
</feature>
<dbReference type="InterPro" id="IPR000223">
    <property type="entry name" value="Pept_S26A_signal_pept_1"/>
</dbReference>
<comment type="similarity">
    <text evidence="3 11">Belongs to the peptidase S26 family.</text>
</comment>
<dbReference type="Proteomes" id="UP000598120">
    <property type="component" value="Unassembled WGS sequence"/>
</dbReference>
<evidence type="ECO:0000256" key="4">
    <source>
        <dbReference type="ARBA" id="ARBA00013208"/>
    </source>
</evidence>
<dbReference type="Gene3D" id="2.10.109.10">
    <property type="entry name" value="Umud Fragment, subunit A"/>
    <property type="match status" value="2"/>
</dbReference>
<dbReference type="SUPFAM" id="SSF51306">
    <property type="entry name" value="LexA/Signal peptidase"/>
    <property type="match status" value="2"/>
</dbReference>
<dbReference type="GO" id="GO:0004252">
    <property type="term" value="F:serine-type endopeptidase activity"/>
    <property type="evidence" value="ECO:0007669"/>
    <property type="project" value="InterPro"/>
</dbReference>
<dbReference type="NCBIfam" id="TIGR02227">
    <property type="entry name" value="sigpep_I_bact"/>
    <property type="match status" value="1"/>
</dbReference>
<evidence type="ECO:0000259" key="13">
    <source>
        <dbReference type="Pfam" id="PF10502"/>
    </source>
</evidence>
<evidence type="ECO:0000256" key="5">
    <source>
        <dbReference type="ARBA" id="ARBA00019232"/>
    </source>
</evidence>
<keyword evidence="15" id="KW-1185">Reference proteome</keyword>
<dbReference type="PANTHER" id="PTHR43390:SF1">
    <property type="entry name" value="CHLOROPLAST PROCESSING PEPTIDASE"/>
    <property type="match status" value="1"/>
</dbReference>